<dbReference type="GO" id="GO:0006412">
    <property type="term" value="P:translation"/>
    <property type="evidence" value="ECO:0007669"/>
    <property type="project" value="InterPro"/>
</dbReference>
<dbReference type="FunFam" id="1.10.287.1480:FF:000001">
    <property type="entry name" value="30S ribosomal protein S14"/>
    <property type="match status" value="1"/>
</dbReference>
<dbReference type="GO" id="GO:0003735">
    <property type="term" value="F:structural constituent of ribosome"/>
    <property type="evidence" value="ECO:0007669"/>
    <property type="project" value="InterPro"/>
</dbReference>
<dbReference type="SUPFAM" id="SSF57716">
    <property type="entry name" value="Glucocorticoid receptor-like (DNA-binding domain)"/>
    <property type="match status" value="1"/>
</dbReference>
<proteinExistence type="inferred from homology"/>
<evidence type="ECO:0000313" key="6">
    <source>
        <dbReference type="Proteomes" id="UP000007879"/>
    </source>
</evidence>
<evidence type="ECO:0000256" key="4">
    <source>
        <dbReference type="ARBA" id="ARBA00083755"/>
    </source>
</evidence>
<dbReference type="InParanoid" id="A0A1X7V8Z5"/>
<dbReference type="EnsemblMetazoa" id="XM_003385229.3">
    <property type="protein sequence ID" value="XP_003385277.2"/>
    <property type="gene ID" value="LOC100641461"/>
</dbReference>
<evidence type="ECO:0000256" key="2">
    <source>
        <dbReference type="ARBA" id="ARBA00022980"/>
    </source>
</evidence>
<evidence type="ECO:0000256" key="1">
    <source>
        <dbReference type="ARBA" id="ARBA00009083"/>
    </source>
</evidence>
<dbReference type="GO" id="GO:0005763">
    <property type="term" value="C:mitochondrial small ribosomal subunit"/>
    <property type="evidence" value="ECO:0007669"/>
    <property type="project" value="TreeGrafter"/>
</dbReference>
<organism evidence="5">
    <name type="scientific">Amphimedon queenslandica</name>
    <name type="common">Sponge</name>
    <dbReference type="NCBI Taxonomy" id="400682"/>
    <lineage>
        <taxon>Eukaryota</taxon>
        <taxon>Metazoa</taxon>
        <taxon>Porifera</taxon>
        <taxon>Demospongiae</taxon>
        <taxon>Heteroscleromorpha</taxon>
        <taxon>Haplosclerida</taxon>
        <taxon>Niphatidae</taxon>
        <taxon>Amphimedon</taxon>
    </lineage>
</organism>
<keyword evidence="2" id="KW-0689">Ribosomal protein</keyword>
<keyword evidence="3" id="KW-0687">Ribonucleoprotein</keyword>
<evidence type="ECO:0000256" key="3">
    <source>
        <dbReference type="ARBA" id="ARBA00023274"/>
    </source>
</evidence>
<dbReference type="eggNOG" id="KOG1741">
    <property type="taxonomic scope" value="Eukaryota"/>
</dbReference>
<protein>
    <recommendedName>
        <fullName evidence="4">28S ribosomal protein S14, mitochondrial</fullName>
    </recommendedName>
</protein>
<sequence length="150" mass="17241">MIKMAVKMELFTRFCSGSFAKLLPSCGGLLSQSPWNNTVRSCSGVAGNVTWLKKWGRRDMKRRRMVAEYADHRLRLRVIKKSNMLPVQVLQKAKADLAALPKDSCMTRVRKRCTMTDRSRGIVTQYKVCRHKFKQYADAGLIPGLKRSMW</sequence>
<dbReference type="InterPro" id="IPR001209">
    <property type="entry name" value="Ribosomal_uS14"/>
</dbReference>
<evidence type="ECO:0000313" key="5">
    <source>
        <dbReference type="EnsemblMetazoa" id="Aqu2.1.36463_001"/>
    </source>
</evidence>
<keyword evidence="6" id="KW-1185">Reference proteome</keyword>
<dbReference type="PANTHER" id="PTHR19836">
    <property type="entry name" value="30S RIBOSOMAL PROTEIN S14"/>
    <property type="match status" value="1"/>
</dbReference>
<reference evidence="5" key="2">
    <citation type="submission" date="2017-05" db="UniProtKB">
        <authorList>
            <consortium name="EnsemblMetazoa"/>
        </authorList>
    </citation>
    <scope>IDENTIFICATION</scope>
</reference>
<dbReference type="NCBIfam" id="NF006477">
    <property type="entry name" value="PRK08881.1"/>
    <property type="match status" value="1"/>
</dbReference>
<reference evidence="6" key="1">
    <citation type="journal article" date="2010" name="Nature">
        <title>The Amphimedon queenslandica genome and the evolution of animal complexity.</title>
        <authorList>
            <person name="Srivastava M."/>
            <person name="Simakov O."/>
            <person name="Chapman J."/>
            <person name="Fahey B."/>
            <person name="Gauthier M.E."/>
            <person name="Mitros T."/>
            <person name="Richards G.S."/>
            <person name="Conaco C."/>
            <person name="Dacre M."/>
            <person name="Hellsten U."/>
            <person name="Larroux C."/>
            <person name="Putnam N.H."/>
            <person name="Stanke M."/>
            <person name="Adamska M."/>
            <person name="Darling A."/>
            <person name="Degnan S.M."/>
            <person name="Oakley T.H."/>
            <person name="Plachetzki D.C."/>
            <person name="Zhai Y."/>
            <person name="Adamski M."/>
            <person name="Calcino A."/>
            <person name="Cummins S.F."/>
            <person name="Goodstein D.M."/>
            <person name="Harris C."/>
            <person name="Jackson D.J."/>
            <person name="Leys S.P."/>
            <person name="Shu S."/>
            <person name="Woodcroft B.J."/>
            <person name="Vervoort M."/>
            <person name="Kosik K.S."/>
            <person name="Manning G."/>
            <person name="Degnan B.M."/>
            <person name="Rokhsar D.S."/>
        </authorList>
    </citation>
    <scope>NUCLEOTIDE SEQUENCE [LARGE SCALE GENOMIC DNA]</scope>
</reference>
<dbReference type="EnsemblMetazoa" id="Aqu2.1.36463_001">
    <property type="protein sequence ID" value="Aqu2.1.36463_001"/>
    <property type="gene ID" value="Aqu2.1.36463"/>
</dbReference>
<dbReference type="Proteomes" id="UP000007879">
    <property type="component" value="Unassembled WGS sequence"/>
</dbReference>
<accession>A0A1X7V8Z5</accession>
<dbReference type="PANTHER" id="PTHR19836:SF19">
    <property type="entry name" value="SMALL RIBOSOMAL SUBUNIT PROTEIN US14M"/>
    <property type="match status" value="1"/>
</dbReference>
<dbReference type="Pfam" id="PF00253">
    <property type="entry name" value="Ribosomal_S14"/>
    <property type="match status" value="1"/>
</dbReference>
<gene>
    <name evidence="5" type="primary">100641461</name>
</gene>
<name>A0A1X7V8Z5_AMPQE</name>
<dbReference type="Gene3D" id="1.10.287.1480">
    <property type="match status" value="1"/>
</dbReference>
<comment type="similarity">
    <text evidence="1">Belongs to the universal ribosomal protein uS14 family.</text>
</comment>
<dbReference type="KEGG" id="aqu:100641461"/>
<dbReference type="OrthoDB" id="413436at2759"/>
<dbReference type="AlphaFoldDB" id="A0A1X7V8Z5"/>
<dbReference type="STRING" id="400682.A0A1X7V8Z5"/>